<dbReference type="SUPFAM" id="SSF52172">
    <property type="entry name" value="CheY-like"/>
    <property type="match status" value="1"/>
</dbReference>
<sequence length="257" mass="27147">MTGPMARVVVVEQMVLVAETFGLALGGAVDARAVVVSVGSSTRSIAAEVLKARPSVVFMDCDLGPYVDCAALVEALVAQKLQVIVLTNRGDDEVFLGECLRRGAVGALCKSGGLAPIVVALRHALARQPVMDIAHARRLMAVAQNAKDSHAVGRQRLSTLTAREREVLIELMSGATAPEIARSWCLSEVTVRTQIKSILSKLGVTSQLAAVAAARHDGWVPAGSPTPSQNTQIRTRRSAAARPAPRASRRPPAAPRR</sequence>
<evidence type="ECO:0000313" key="6">
    <source>
        <dbReference type="EMBL" id="GAA4752002.1"/>
    </source>
</evidence>
<dbReference type="PANTHER" id="PTHR43214:SF44">
    <property type="entry name" value="TWO-COMPONENT RESPONSE REGULATOR"/>
    <property type="match status" value="1"/>
</dbReference>
<dbReference type="Pfam" id="PF00196">
    <property type="entry name" value="GerE"/>
    <property type="match status" value="1"/>
</dbReference>
<reference evidence="7" key="1">
    <citation type="journal article" date="2019" name="Int. J. Syst. Evol. Microbiol.">
        <title>The Global Catalogue of Microorganisms (GCM) 10K type strain sequencing project: providing services to taxonomists for standard genome sequencing and annotation.</title>
        <authorList>
            <consortium name="The Broad Institute Genomics Platform"/>
            <consortium name="The Broad Institute Genome Sequencing Center for Infectious Disease"/>
            <person name="Wu L."/>
            <person name="Ma J."/>
        </authorList>
    </citation>
    <scope>NUCLEOTIDE SEQUENCE [LARGE SCALE GENOMIC DNA]</scope>
    <source>
        <strain evidence="7">JCM 18532</strain>
    </source>
</reference>
<dbReference type="CDD" id="cd06170">
    <property type="entry name" value="LuxR_C_like"/>
    <property type="match status" value="1"/>
</dbReference>
<keyword evidence="7" id="KW-1185">Reference proteome</keyword>
<evidence type="ECO:0000256" key="1">
    <source>
        <dbReference type="ARBA" id="ARBA00023125"/>
    </source>
</evidence>
<dbReference type="InterPro" id="IPR016032">
    <property type="entry name" value="Sig_transdc_resp-reg_C-effctor"/>
</dbReference>
<evidence type="ECO:0000313" key="7">
    <source>
        <dbReference type="Proteomes" id="UP001499882"/>
    </source>
</evidence>
<feature type="region of interest" description="Disordered" evidence="3">
    <location>
        <begin position="218"/>
        <end position="257"/>
    </location>
</feature>
<dbReference type="SUPFAM" id="SSF46894">
    <property type="entry name" value="C-terminal effector domain of the bipartite response regulators"/>
    <property type="match status" value="1"/>
</dbReference>
<dbReference type="PANTHER" id="PTHR43214">
    <property type="entry name" value="TWO-COMPONENT RESPONSE REGULATOR"/>
    <property type="match status" value="1"/>
</dbReference>
<dbReference type="PROSITE" id="PS50043">
    <property type="entry name" value="HTH_LUXR_2"/>
    <property type="match status" value="1"/>
</dbReference>
<evidence type="ECO:0000259" key="4">
    <source>
        <dbReference type="PROSITE" id="PS50043"/>
    </source>
</evidence>
<dbReference type="InterPro" id="IPR039420">
    <property type="entry name" value="WalR-like"/>
</dbReference>
<dbReference type="EMBL" id="BAABKN010000027">
    <property type="protein sequence ID" value="GAA4752002.1"/>
    <property type="molecule type" value="Genomic_DNA"/>
</dbReference>
<keyword evidence="1" id="KW-0238">DNA-binding</keyword>
<comment type="caution">
    <text evidence="6">The sequence shown here is derived from an EMBL/GenBank/DDBJ whole genome shotgun (WGS) entry which is preliminary data.</text>
</comment>
<gene>
    <name evidence="6" type="ORF">GCM10023350_41580</name>
</gene>
<feature type="modified residue" description="4-aspartylphosphate" evidence="2">
    <location>
        <position position="60"/>
    </location>
</feature>
<organism evidence="6 7">
    <name type="scientific">Nocardioides endophyticus</name>
    <dbReference type="NCBI Taxonomy" id="1353775"/>
    <lineage>
        <taxon>Bacteria</taxon>
        <taxon>Bacillati</taxon>
        <taxon>Actinomycetota</taxon>
        <taxon>Actinomycetes</taxon>
        <taxon>Propionibacteriales</taxon>
        <taxon>Nocardioidaceae</taxon>
        <taxon>Nocardioides</taxon>
    </lineage>
</organism>
<dbReference type="Gene3D" id="3.40.50.2300">
    <property type="match status" value="1"/>
</dbReference>
<dbReference type="InterPro" id="IPR011006">
    <property type="entry name" value="CheY-like_superfamily"/>
</dbReference>
<dbReference type="SMART" id="SM00421">
    <property type="entry name" value="HTH_LUXR"/>
    <property type="match status" value="1"/>
</dbReference>
<name>A0ABP8ZBM3_9ACTN</name>
<dbReference type="PRINTS" id="PR00038">
    <property type="entry name" value="HTHLUXR"/>
</dbReference>
<dbReference type="PROSITE" id="PS50110">
    <property type="entry name" value="RESPONSE_REGULATORY"/>
    <property type="match status" value="1"/>
</dbReference>
<dbReference type="InterPro" id="IPR036388">
    <property type="entry name" value="WH-like_DNA-bd_sf"/>
</dbReference>
<dbReference type="InterPro" id="IPR000792">
    <property type="entry name" value="Tscrpt_reg_LuxR_C"/>
</dbReference>
<feature type="domain" description="HTH luxR-type" evidence="4">
    <location>
        <begin position="153"/>
        <end position="218"/>
    </location>
</feature>
<evidence type="ECO:0000256" key="2">
    <source>
        <dbReference type="PROSITE-ProRule" id="PRU00169"/>
    </source>
</evidence>
<dbReference type="Proteomes" id="UP001499882">
    <property type="component" value="Unassembled WGS sequence"/>
</dbReference>
<evidence type="ECO:0000259" key="5">
    <source>
        <dbReference type="PROSITE" id="PS50110"/>
    </source>
</evidence>
<dbReference type="Gene3D" id="1.10.10.10">
    <property type="entry name" value="Winged helix-like DNA-binding domain superfamily/Winged helix DNA-binding domain"/>
    <property type="match status" value="1"/>
</dbReference>
<keyword evidence="2" id="KW-0597">Phosphoprotein</keyword>
<evidence type="ECO:0000256" key="3">
    <source>
        <dbReference type="SAM" id="MobiDB-lite"/>
    </source>
</evidence>
<proteinExistence type="predicted"/>
<dbReference type="PROSITE" id="PS00622">
    <property type="entry name" value="HTH_LUXR_1"/>
    <property type="match status" value="1"/>
</dbReference>
<dbReference type="InterPro" id="IPR001789">
    <property type="entry name" value="Sig_transdc_resp-reg_receiver"/>
</dbReference>
<accession>A0ABP8ZBM3</accession>
<feature type="domain" description="Response regulatory" evidence="5">
    <location>
        <begin position="7"/>
        <end position="125"/>
    </location>
</feature>
<protein>
    <submittedName>
        <fullName evidence="6">Response regulator transcription factor</fullName>
    </submittedName>
</protein>